<dbReference type="SMART" id="SM01182">
    <property type="entry name" value="EF-1_beta_acid"/>
    <property type="match status" value="1"/>
</dbReference>
<dbReference type="InterPro" id="IPR036219">
    <property type="entry name" value="eEF-1beta-like_sf"/>
</dbReference>
<dbReference type="GO" id="GO:0005853">
    <property type="term" value="C:eukaryotic translation elongation factor 1 complex"/>
    <property type="evidence" value="ECO:0007669"/>
    <property type="project" value="InterPro"/>
</dbReference>
<dbReference type="PROSITE" id="PS00825">
    <property type="entry name" value="EF1BD_2"/>
    <property type="match status" value="1"/>
</dbReference>
<dbReference type="SMART" id="SM00888">
    <property type="entry name" value="EF1_GNE"/>
    <property type="match status" value="1"/>
</dbReference>
<dbReference type="FunFam" id="3.30.70.60:FF:000001">
    <property type="entry name" value="Elongation factor 1-beta 1 like"/>
    <property type="match status" value="1"/>
</dbReference>
<dbReference type="GO" id="GO:0005085">
    <property type="term" value="F:guanyl-nucleotide exchange factor activity"/>
    <property type="evidence" value="ECO:0007669"/>
    <property type="project" value="TreeGrafter"/>
</dbReference>
<dbReference type="Pfam" id="PF10587">
    <property type="entry name" value="EF-1_beta_acid"/>
    <property type="match status" value="1"/>
</dbReference>
<evidence type="ECO:0000313" key="9">
    <source>
        <dbReference type="Proteomes" id="UP001347796"/>
    </source>
</evidence>
<dbReference type="Pfam" id="PF00736">
    <property type="entry name" value="EF1_GNE"/>
    <property type="match status" value="1"/>
</dbReference>
<dbReference type="AlphaFoldDB" id="A0AAN8G485"/>
<evidence type="ECO:0000256" key="5">
    <source>
        <dbReference type="SAM" id="MobiDB-lite"/>
    </source>
</evidence>
<dbReference type="CDD" id="cd00292">
    <property type="entry name" value="EF1B"/>
    <property type="match status" value="1"/>
</dbReference>
<dbReference type="GO" id="GO:0003746">
    <property type="term" value="F:translation elongation factor activity"/>
    <property type="evidence" value="ECO:0007669"/>
    <property type="project" value="UniProtKB-KW"/>
</dbReference>
<dbReference type="InterPro" id="IPR014717">
    <property type="entry name" value="Transl_elong_EF1B/ribsomal_bS6"/>
</dbReference>
<evidence type="ECO:0000256" key="3">
    <source>
        <dbReference type="ARBA" id="ARBA00022917"/>
    </source>
</evidence>
<evidence type="ECO:0000256" key="2">
    <source>
        <dbReference type="ARBA" id="ARBA00022768"/>
    </source>
</evidence>
<feature type="compositionally biased region" description="Low complexity" evidence="5">
    <location>
        <begin position="110"/>
        <end position="127"/>
    </location>
</feature>
<reference evidence="8 9" key="1">
    <citation type="submission" date="2024-01" db="EMBL/GenBank/DDBJ databases">
        <title>The genome of the rayed Mediterranean limpet Patella caerulea (Linnaeus, 1758).</title>
        <authorList>
            <person name="Anh-Thu Weber A."/>
            <person name="Halstead-Nussloch G."/>
        </authorList>
    </citation>
    <scope>NUCLEOTIDE SEQUENCE [LARGE SCALE GENOMIC DNA]</scope>
    <source>
        <strain evidence="8">AATW-2023a</strain>
        <tissue evidence="8">Whole specimen</tissue>
    </source>
</reference>
<feature type="domain" description="Translation elongation factor EF1B beta/delta subunit guanine nucleotide exchange" evidence="6">
    <location>
        <begin position="175"/>
        <end position="261"/>
    </location>
</feature>
<feature type="region of interest" description="Disordered" evidence="5">
    <location>
        <begin position="110"/>
        <end position="146"/>
    </location>
</feature>
<evidence type="ECO:0000259" key="6">
    <source>
        <dbReference type="SMART" id="SM00888"/>
    </source>
</evidence>
<keyword evidence="2 4" id="KW-0251">Elongation factor</keyword>
<evidence type="ECO:0000313" key="8">
    <source>
        <dbReference type="EMBL" id="KAK6167528.1"/>
    </source>
</evidence>
<evidence type="ECO:0000256" key="1">
    <source>
        <dbReference type="ARBA" id="ARBA00007411"/>
    </source>
</evidence>
<dbReference type="PANTHER" id="PTHR11595:SF26">
    <property type="entry name" value="ELONGATION FACTOR 1-DELTA"/>
    <property type="match status" value="1"/>
</dbReference>
<comment type="similarity">
    <text evidence="1 4">Belongs to the EF-1-beta/EF-1-delta family.</text>
</comment>
<dbReference type="InterPro" id="IPR018940">
    <property type="entry name" value="EF-1_beta_acid_region_euk"/>
</dbReference>
<feature type="compositionally biased region" description="Acidic residues" evidence="5">
    <location>
        <begin position="128"/>
        <end position="146"/>
    </location>
</feature>
<gene>
    <name evidence="8" type="ORF">SNE40_021531</name>
</gene>
<dbReference type="SUPFAM" id="SSF54984">
    <property type="entry name" value="eEF-1beta-like"/>
    <property type="match status" value="1"/>
</dbReference>
<keyword evidence="3 4" id="KW-0648">Protein biosynthesis</keyword>
<evidence type="ECO:0008006" key="10">
    <source>
        <dbReference type="Google" id="ProtNLM"/>
    </source>
</evidence>
<evidence type="ECO:0000256" key="4">
    <source>
        <dbReference type="RuleBase" id="RU003791"/>
    </source>
</evidence>
<protein>
    <recommendedName>
        <fullName evidence="10">Elongation factor 1-delta</fullName>
    </recommendedName>
</protein>
<dbReference type="EMBL" id="JAZGQO010000018">
    <property type="protein sequence ID" value="KAK6167528.1"/>
    <property type="molecule type" value="Genomic_DNA"/>
</dbReference>
<keyword evidence="9" id="KW-1185">Reference proteome</keyword>
<evidence type="ECO:0000259" key="7">
    <source>
        <dbReference type="SMART" id="SM01182"/>
    </source>
</evidence>
<dbReference type="GO" id="GO:0005829">
    <property type="term" value="C:cytosol"/>
    <property type="evidence" value="ECO:0007669"/>
    <property type="project" value="TreeGrafter"/>
</dbReference>
<dbReference type="Proteomes" id="UP001347796">
    <property type="component" value="Unassembled WGS sequence"/>
</dbReference>
<accession>A0AAN8G485</accession>
<dbReference type="InterPro" id="IPR049720">
    <property type="entry name" value="EF1B_bsu/dsu"/>
</dbReference>
<organism evidence="8 9">
    <name type="scientific">Patella caerulea</name>
    <name type="common">Rayed Mediterranean limpet</name>
    <dbReference type="NCBI Taxonomy" id="87958"/>
    <lineage>
        <taxon>Eukaryota</taxon>
        <taxon>Metazoa</taxon>
        <taxon>Spiralia</taxon>
        <taxon>Lophotrochozoa</taxon>
        <taxon>Mollusca</taxon>
        <taxon>Gastropoda</taxon>
        <taxon>Patellogastropoda</taxon>
        <taxon>Patelloidea</taxon>
        <taxon>Patellidae</taxon>
        <taxon>Patella</taxon>
    </lineage>
</organism>
<feature type="domain" description="Elongation factor 1 beta central acidic region eukaryote" evidence="7">
    <location>
        <begin position="140"/>
        <end position="166"/>
    </location>
</feature>
<name>A0AAN8G485_PATCE</name>
<dbReference type="Gene3D" id="3.30.70.60">
    <property type="match status" value="1"/>
</dbReference>
<dbReference type="InterPro" id="IPR001326">
    <property type="entry name" value="Transl_elong_EF1B_B/D_CS"/>
</dbReference>
<proteinExistence type="inferred from homology"/>
<sequence>MTGHPLTQDSVWMQQRKYEDAESFYQSVLAGTTGSSSNLQGSTGSSSLVNEIAQARQQIHNVLKNTGGSAMDTGRIEALERENKELRKATDDLRKLTIQLEKRICVLEGGSDSAQSKSAPSKQAAAPADDDDDDDDDFELFGDDDDEDKAAEELKAQRIAAYKAKKSDKPVLIAKSNVVLDVKPWDDETDMKIVEEKVRTIEMPGLRWGASKLAPVGYGIMKLQIMCVVEDDKVSIEELTDKIQEFEDYVQSVDIAAFNKI</sequence>
<dbReference type="PANTHER" id="PTHR11595">
    <property type="entry name" value="EF-HAND AND COILED-COIL DOMAIN-CONTAINING FAMILY MEMBER"/>
    <property type="match status" value="1"/>
</dbReference>
<dbReference type="InterPro" id="IPR014038">
    <property type="entry name" value="EF1B_bsu/dsu_GNE"/>
</dbReference>
<comment type="caution">
    <text evidence="8">The sequence shown here is derived from an EMBL/GenBank/DDBJ whole genome shotgun (WGS) entry which is preliminary data.</text>
</comment>